<proteinExistence type="predicted"/>
<dbReference type="Proteomes" id="UP000199698">
    <property type="component" value="Unassembled WGS sequence"/>
</dbReference>
<evidence type="ECO:0000313" key="2">
    <source>
        <dbReference type="Proteomes" id="UP000199698"/>
    </source>
</evidence>
<sequence>MLALVIGWKRYVSTIRDKTATLYQAVVCKNLYNQFPDILVNKISVRDMVAFFEKQEQINLKRARTILVQARSAINWCISRQVIDSCELMCRNFSRCLQ</sequence>
<dbReference type="STRING" id="1798183.GA0061080_100725"/>
<evidence type="ECO:0000313" key="1">
    <source>
        <dbReference type="EMBL" id="SCB87124.1"/>
    </source>
</evidence>
<organism evidence="1 2">
    <name type="scientific">Gilliamella intestini</name>
    <dbReference type="NCBI Taxonomy" id="1798183"/>
    <lineage>
        <taxon>Bacteria</taxon>
        <taxon>Pseudomonadati</taxon>
        <taxon>Pseudomonadota</taxon>
        <taxon>Gammaproteobacteria</taxon>
        <taxon>Orbales</taxon>
        <taxon>Orbaceae</taxon>
        <taxon>Gilliamella</taxon>
    </lineage>
</organism>
<accession>A0A1C3ZXJ1</accession>
<gene>
    <name evidence="1" type="ORF">GA0061080_100725</name>
</gene>
<dbReference type="AlphaFoldDB" id="A0A1C3ZXJ1"/>
<protein>
    <submittedName>
        <fullName evidence="1">Uncharacterized protein</fullName>
    </submittedName>
</protein>
<reference evidence="2" key="1">
    <citation type="submission" date="2016-08" db="EMBL/GenBank/DDBJ databases">
        <authorList>
            <person name="Varghese N."/>
            <person name="Submissions Spin"/>
        </authorList>
    </citation>
    <scope>NUCLEOTIDE SEQUENCE [LARGE SCALE GENOMIC DNA]</scope>
    <source>
        <strain evidence="2">R-53144</strain>
    </source>
</reference>
<dbReference type="EMBL" id="FMBA01000007">
    <property type="protein sequence ID" value="SCB87124.1"/>
    <property type="molecule type" value="Genomic_DNA"/>
</dbReference>
<keyword evidence="2" id="KW-1185">Reference proteome</keyword>
<name>A0A1C3ZXJ1_9GAMM</name>